<evidence type="ECO:0000259" key="3">
    <source>
        <dbReference type="PROSITE" id="PS51186"/>
    </source>
</evidence>
<proteinExistence type="predicted"/>
<organism evidence="4 5">
    <name type="scientific">Agromyces ramosus</name>
    <dbReference type="NCBI Taxonomy" id="33879"/>
    <lineage>
        <taxon>Bacteria</taxon>
        <taxon>Bacillati</taxon>
        <taxon>Actinomycetota</taxon>
        <taxon>Actinomycetes</taxon>
        <taxon>Micrococcales</taxon>
        <taxon>Microbacteriaceae</taxon>
        <taxon>Agromyces</taxon>
    </lineage>
</organism>
<dbReference type="Gene3D" id="3.40.630.30">
    <property type="match status" value="1"/>
</dbReference>
<keyword evidence="5" id="KW-1185">Reference proteome</keyword>
<dbReference type="EMBL" id="JAUSYY010000001">
    <property type="protein sequence ID" value="MDQ0892706.1"/>
    <property type="molecule type" value="Genomic_DNA"/>
</dbReference>
<evidence type="ECO:0000313" key="4">
    <source>
        <dbReference type="EMBL" id="MDQ0892706.1"/>
    </source>
</evidence>
<reference evidence="4 5" key="1">
    <citation type="submission" date="2023-07" db="EMBL/GenBank/DDBJ databases">
        <title>Comparative genomics of wheat-associated soil bacteria to identify genetic determinants of phenazine resistance.</title>
        <authorList>
            <person name="Mouncey N."/>
        </authorList>
    </citation>
    <scope>NUCLEOTIDE SEQUENCE [LARGE SCALE GENOMIC DNA]</scope>
    <source>
        <strain evidence="4 5">V3I3</strain>
    </source>
</reference>
<keyword evidence="2" id="KW-0012">Acyltransferase</keyword>
<accession>A0ABU0R6A9</accession>
<comment type="caution">
    <text evidence="4">The sequence shown here is derived from an EMBL/GenBank/DDBJ whole genome shotgun (WGS) entry which is preliminary data.</text>
</comment>
<dbReference type="PANTHER" id="PTHR43877:SF2">
    <property type="entry name" value="AMINOALKYLPHOSPHONATE N-ACETYLTRANSFERASE-RELATED"/>
    <property type="match status" value="1"/>
</dbReference>
<gene>
    <name evidence="4" type="ORF">QFZ26_000261</name>
</gene>
<dbReference type="SUPFAM" id="SSF55729">
    <property type="entry name" value="Acyl-CoA N-acyltransferases (Nat)"/>
    <property type="match status" value="1"/>
</dbReference>
<dbReference type="InterPro" id="IPR050832">
    <property type="entry name" value="Bact_Acetyltransf"/>
</dbReference>
<dbReference type="Proteomes" id="UP001239083">
    <property type="component" value="Unassembled WGS sequence"/>
</dbReference>
<sequence>MSAAGTVRELRIRPFDRADTEPVVALWRAAGLVVPWNDPYLDIERKLGVQPELFLVGEAHGAVIATAMVGYDGHRGWVNYLAVDGSRRGERLGARLMAEAERLLAERGCPKLNLQVRSTNAGVIEFYRRIGYQVDEVASLGKRLIADAPPIG</sequence>
<dbReference type="Pfam" id="PF00583">
    <property type="entry name" value="Acetyltransf_1"/>
    <property type="match status" value="1"/>
</dbReference>
<evidence type="ECO:0000256" key="1">
    <source>
        <dbReference type="ARBA" id="ARBA00022679"/>
    </source>
</evidence>
<dbReference type="CDD" id="cd04301">
    <property type="entry name" value="NAT_SF"/>
    <property type="match status" value="1"/>
</dbReference>
<protein>
    <submittedName>
        <fullName evidence="4">Ribosomal protein S18 acetylase RimI-like enzyme</fullName>
    </submittedName>
</protein>
<name>A0ABU0R6A9_9MICO</name>
<dbReference type="InterPro" id="IPR016181">
    <property type="entry name" value="Acyl_CoA_acyltransferase"/>
</dbReference>
<dbReference type="RefSeq" id="WP_307038689.1">
    <property type="nucleotide sequence ID" value="NZ_JAUSYY010000001.1"/>
</dbReference>
<dbReference type="NCBIfam" id="NF002959">
    <property type="entry name" value="PRK03624.1"/>
    <property type="match status" value="1"/>
</dbReference>
<evidence type="ECO:0000256" key="2">
    <source>
        <dbReference type="ARBA" id="ARBA00023315"/>
    </source>
</evidence>
<evidence type="ECO:0000313" key="5">
    <source>
        <dbReference type="Proteomes" id="UP001239083"/>
    </source>
</evidence>
<dbReference type="InterPro" id="IPR000182">
    <property type="entry name" value="GNAT_dom"/>
</dbReference>
<feature type="domain" description="N-acetyltransferase" evidence="3">
    <location>
        <begin position="10"/>
        <end position="149"/>
    </location>
</feature>
<keyword evidence="1" id="KW-0808">Transferase</keyword>
<dbReference type="PROSITE" id="PS51186">
    <property type="entry name" value="GNAT"/>
    <property type="match status" value="1"/>
</dbReference>
<dbReference type="PANTHER" id="PTHR43877">
    <property type="entry name" value="AMINOALKYLPHOSPHONATE N-ACETYLTRANSFERASE-RELATED-RELATED"/>
    <property type="match status" value="1"/>
</dbReference>